<evidence type="ECO:0000256" key="7">
    <source>
        <dbReference type="SAM" id="SignalP"/>
    </source>
</evidence>
<dbReference type="EMBL" id="JAANNP010000054">
    <property type="protein sequence ID" value="NHC15780.1"/>
    <property type="molecule type" value="Genomic_DNA"/>
</dbReference>
<dbReference type="RefSeq" id="WP_166284271.1">
    <property type="nucleotide sequence ID" value="NZ_JAANNP010000054.1"/>
</dbReference>
<evidence type="ECO:0000313" key="9">
    <source>
        <dbReference type="Proteomes" id="UP000800981"/>
    </source>
</evidence>
<comment type="caution">
    <text evidence="8">The sequence shown here is derived from an EMBL/GenBank/DDBJ whole genome shotgun (WGS) entry which is preliminary data.</text>
</comment>
<dbReference type="InterPro" id="IPR004872">
    <property type="entry name" value="Lipoprotein_NlpA"/>
</dbReference>
<feature type="chain" id="PRO_5046442616" description="Lipoprotein" evidence="7">
    <location>
        <begin position="20"/>
        <end position="283"/>
    </location>
</feature>
<dbReference type="SUPFAM" id="SSF53850">
    <property type="entry name" value="Periplasmic binding protein-like II"/>
    <property type="match status" value="1"/>
</dbReference>
<dbReference type="Pfam" id="PF03180">
    <property type="entry name" value="Lipoprotein_9"/>
    <property type="match status" value="1"/>
</dbReference>
<dbReference type="PANTHER" id="PTHR30429">
    <property type="entry name" value="D-METHIONINE-BINDING LIPOPROTEIN METQ"/>
    <property type="match status" value="1"/>
</dbReference>
<evidence type="ECO:0000256" key="6">
    <source>
        <dbReference type="PIRNR" id="PIRNR002854"/>
    </source>
</evidence>
<dbReference type="PIRSF" id="PIRSF002854">
    <property type="entry name" value="MetQ"/>
    <property type="match status" value="1"/>
</dbReference>
<evidence type="ECO:0000256" key="3">
    <source>
        <dbReference type="ARBA" id="ARBA00023136"/>
    </source>
</evidence>
<keyword evidence="5 6" id="KW-0449">Lipoprotein</keyword>
<protein>
    <recommendedName>
        <fullName evidence="6">Lipoprotein</fullName>
    </recommendedName>
</protein>
<feature type="signal peptide" evidence="7">
    <location>
        <begin position="1"/>
        <end position="19"/>
    </location>
</feature>
<reference evidence="8 9" key="1">
    <citation type="submission" date="2020-03" db="EMBL/GenBank/DDBJ databases">
        <title>Two novel Motilibacter sp.</title>
        <authorList>
            <person name="Liu S."/>
        </authorList>
    </citation>
    <scope>NUCLEOTIDE SEQUENCE [LARGE SCALE GENOMIC DNA]</scope>
    <source>
        <strain evidence="8 9">E257</strain>
    </source>
</reference>
<keyword evidence="4" id="KW-0564">Palmitate</keyword>
<keyword evidence="3" id="KW-0472">Membrane</keyword>
<evidence type="ECO:0000256" key="2">
    <source>
        <dbReference type="ARBA" id="ARBA00022729"/>
    </source>
</evidence>
<dbReference type="Proteomes" id="UP000800981">
    <property type="component" value="Unassembled WGS sequence"/>
</dbReference>
<evidence type="ECO:0000256" key="1">
    <source>
        <dbReference type="ARBA" id="ARBA00004635"/>
    </source>
</evidence>
<name>A0ABX0H1E5_9ACTN</name>
<dbReference type="CDD" id="cd13597">
    <property type="entry name" value="PBP2_lipoprotein_Tp32"/>
    <property type="match status" value="1"/>
</dbReference>
<accession>A0ABX0H1E5</accession>
<evidence type="ECO:0000256" key="5">
    <source>
        <dbReference type="ARBA" id="ARBA00023288"/>
    </source>
</evidence>
<sequence>MRKTLTTLAAALSAMALLAACGGDDSEDAAPAAQQTPAAASPVTLKIGASPVPHADILRFVQDNLAKDAGLNLDVVEYTDYIQPNVALSEGDLDGNYFQHLPYLESQEESQGYDFDHFEGVHIEPYAAYSKKIKDVAELPQKGKIGITNDPSNQARALDLLVKAGVITLKDTGDKDPTIFDIESNTKDLEFVETDPEQLPRTLDDFDLAIINGNYALEAGLNPAEDSLLIESGEGNPYSNFLAVRTEDKASPALVKLDELLHSPQVKEFIETKWPSGEVLPAF</sequence>
<dbReference type="Gene3D" id="3.40.190.10">
    <property type="entry name" value="Periplasmic binding protein-like II"/>
    <property type="match status" value="2"/>
</dbReference>
<keyword evidence="2 7" id="KW-0732">Signal</keyword>
<keyword evidence="9" id="KW-1185">Reference proteome</keyword>
<dbReference type="PROSITE" id="PS51257">
    <property type="entry name" value="PROKAR_LIPOPROTEIN"/>
    <property type="match status" value="1"/>
</dbReference>
<evidence type="ECO:0000313" key="8">
    <source>
        <dbReference type="EMBL" id="NHC15780.1"/>
    </source>
</evidence>
<gene>
    <name evidence="8" type="ORF">G9H71_18525</name>
</gene>
<proteinExistence type="inferred from homology"/>
<comment type="subcellular location">
    <subcellularLocation>
        <location evidence="1">Membrane</location>
        <topology evidence="1">Lipid-anchor</topology>
    </subcellularLocation>
</comment>
<organism evidence="8 9">
    <name type="scientific">Motilibacter deserti</name>
    <dbReference type="NCBI Taxonomy" id="2714956"/>
    <lineage>
        <taxon>Bacteria</taxon>
        <taxon>Bacillati</taxon>
        <taxon>Actinomycetota</taxon>
        <taxon>Actinomycetes</taxon>
        <taxon>Motilibacterales</taxon>
        <taxon>Motilibacteraceae</taxon>
        <taxon>Motilibacter</taxon>
    </lineage>
</organism>
<comment type="similarity">
    <text evidence="6">Belongs to the nlpA lipoprotein family.</text>
</comment>
<evidence type="ECO:0000256" key="4">
    <source>
        <dbReference type="ARBA" id="ARBA00023139"/>
    </source>
</evidence>
<dbReference type="PANTHER" id="PTHR30429:SF0">
    <property type="entry name" value="METHIONINE-BINDING LIPOPROTEIN METQ"/>
    <property type="match status" value="1"/>
</dbReference>